<feature type="compositionally biased region" description="Low complexity" evidence="2">
    <location>
        <begin position="85"/>
        <end position="139"/>
    </location>
</feature>
<keyword evidence="5" id="KW-1185">Reference proteome</keyword>
<dbReference type="Proteomes" id="UP000041254">
    <property type="component" value="Unassembled WGS sequence"/>
</dbReference>
<keyword evidence="3" id="KW-0472">Membrane</keyword>
<dbReference type="VEuPathDB" id="CryptoDB:Vbra_16868"/>
<sequence length="514" mass="55623">MAHPSAPRDRSAAAAAAAAPARCCLSSVVTILVVCLSVLANAVTCSSSFGPSLFTSLPAAFVSGPRLLPLALHRHRPSSYHRSPVRMSSSPRSGGVDSVAPQTTPTSSQSTTSSGSSQSSSSQSSSSSDSVHAPHSHVSTGREGIEEGTDEQANPILERLRQRRADGAANDFSPLEDWAILDNVEKYLTLDGQSVAWRRMAQDVEDFQVAKRRPIELRDRWTQLVRDPSALGDRPESPEVNPFKKSKTPKVAEPLSPRDEKDLQNLSTIHPILEEWEELPDGRYQGLLVGERGVDIGSNIATEFVPQEHRTLYYIKTISGKIYELGMSRAEARLMDEEDAITFVELFQMLKQRPLVAAGIATAGAVIIGLQVFLASLSVPPSIVTTDPSIPTLPSDLQPTDSPSSPQQLGGGGSGATAKRLTLTIPRNGGPRITMEEGEAPVEGEDVSLFSIETLLIRPDSNKEGGGLGLLPDDTFGSRIREKIRSDAQRFEEQMGRERARIEADMEEMRKALM</sequence>
<keyword evidence="1" id="KW-0175">Coiled coil</keyword>
<protein>
    <recommendedName>
        <fullName evidence="6">Myb-like domain-containing protein</fullName>
    </recommendedName>
</protein>
<name>A0A0G4G3Q9_VITBC</name>
<gene>
    <name evidence="4" type="ORF">Vbra_16868</name>
</gene>
<proteinExistence type="predicted"/>
<keyword evidence="3" id="KW-0812">Transmembrane</keyword>
<evidence type="ECO:0000256" key="3">
    <source>
        <dbReference type="SAM" id="Phobius"/>
    </source>
</evidence>
<evidence type="ECO:0008006" key="6">
    <source>
        <dbReference type="Google" id="ProtNLM"/>
    </source>
</evidence>
<feature type="coiled-coil region" evidence="1">
    <location>
        <begin position="481"/>
        <end position="512"/>
    </location>
</feature>
<evidence type="ECO:0000313" key="5">
    <source>
        <dbReference type="Proteomes" id="UP000041254"/>
    </source>
</evidence>
<evidence type="ECO:0000313" key="4">
    <source>
        <dbReference type="EMBL" id="CEM22696.1"/>
    </source>
</evidence>
<reference evidence="4 5" key="1">
    <citation type="submission" date="2014-11" db="EMBL/GenBank/DDBJ databases">
        <authorList>
            <person name="Zhu J."/>
            <person name="Qi W."/>
            <person name="Song R."/>
        </authorList>
    </citation>
    <scope>NUCLEOTIDE SEQUENCE [LARGE SCALE GENOMIC DNA]</scope>
</reference>
<evidence type="ECO:0000256" key="1">
    <source>
        <dbReference type="SAM" id="Coils"/>
    </source>
</evidence>
<feature type="region of interest" description="Disordered" evidence="2">
    <location>
        <begin position="388"/>
        <end position="421"/>
    </location>
</feature>
<dbReference type="EMBL" id="CDMY01000555">
    <property type="protein sequence ID" value="CEM22696.1"/>
    <property type="molecule type" value="Genomic_DNA"/>
</dbReference>
<evidence type="ECO:0000256" key="2">
    <source>
        <dbReference type="SAM" id="MobiDB-lite"/>
    </source>
</evidence>
<feature type="region of interest" description="Disordered" evidence="2">
    <location>
        <begin position="228"/>
        <end position="258"/>
    </location>
</feature>
<accession>A0A0G4G3Q9</accession>
<organism evidence="4 5">
    <name type="scientific">Vitrella brassicaformis (strain CCMP3155)</name>
    <dbReference type="NCBI Taxonomy" id="1169540"/>
    <lineage>
        <taxon>Eukaryota</taxon>
        <taxon>Sar</taxon>
        <taxon>Alveolata</taxon>
        <taxon>Colpodellida</taxon>
        <taxon>Vitrellaceae</taxon>
        <taxon>Vitrella</taxon>
    </lineage>
</organism>
<keyword evidence="3" id="KW-1133">Transmembrane helix</keyword>
<dbReference type="AlphaFoldDB" id="A0A0G4G3Q9"/>
<feature type="region of interest" description="Disordered" evidence="2">
    <location>
        <begin position="75"/>
        <end position="150"/>
    </location>
</feature>
<feature type="transmembrane region" description="Helical" evidence="3">
    <location>
        <begin position="355"/>
        <end position="374"/>
    </location>
</feature>
<dbReference type="InParanoid" id="A0A0G4G3Q9"/>